<dbReference type="GO" id="GO:0005783">
    <property type="term" value="C:endoplasmic reticulum"/>
    <property type="evidence" value="ECO:0007669"/>
    <property type="project" value="TreeGrafter"/>
</dbReference>
<feature type="compositionally biased region" description="Low complexity" evidence="2">
    <location>
        <begin position="285"/>
        <end position="304"/>
    </location>
</feature>
<evidence type="ECO:0000313" key="4">
    <source>
        <dbReference type="Ensembl" id="ENSPNAP00000025892.1"/>
    </source>
</evidence>
<comment type="similarity">
    <text evidence="1">Belongs to the PPP1R15 family.</text>
</comment>
<evidence type="ECO:0000259" key="3">
    <source>
        <dbReference type="Pfam" id="PF10488"/>
    </source>
</evidence>
<dbReference type="OMA" id="IGHCFTQ"/>
<dbReference type="PANTHER" id="PTHR16489">
    <property type="entry name" value="GH11727P"/>
    <property type="match status" value="1"/>
</dbReference>
<dbReference type="GO" id="GO:0034976">
    <property type="term" value="P:response to endoplasmic reticulum stress"/>
    <property type="evidence" value="ECO:0007669"/>
    <property type="project" value="TreeGrafter"/>
</dbReference>
<dbReference type="InterPro" id="IPR051254">
    <property type="entry name" value="PPP1R15"/>
</dbReference>
<accession>A0A3B4DNC8</accession>
<feature type="compositionally biased region" description="Low complexity" evidence="2">
    <location>
        <begin position="196"/>
        <end position="205"/>
    </location>
</feature>
<name>A0A3B4DNC8_PYGNA</name>
<dbReference type="GO" id="GO:0019888">
    <property type="term" value="F:protein phosphatase regulator activity"/>
    <property type="evidence" value="ECO:0007669"/>
    <property type="project" value="TreeGrafter"/>
</dbReference>
<feature type="region of interest" description="Disordered" evidence="2">
    <location>
        <begin position="196"/>
        <end position="236"/>
    </location>
</feature>
<dbReference type="GO" id="GO:0000164">
    <property type="term" value="C:protein phosphatase type 1 complex"/>
    <property type="evidence" value="ECO:0007669"/>
    <property type="project" value="TreeGrafter"/>
</dbReference>
<dbReference type="Pfam" id="PF10488">
    <property type="entry name" value="PP1c_bdg"/>
    <property type="match status" value="1"/>
</dbReference>
<dbReference type="STRING" id="42514.ENSPNAP00000025892"/>
<dbReference type="Ensembl" id="ENSPNAT00000006455.2">
    <property type="protein sequence ID" value="ENSPNAP00000025892.1"/>
    <property type="gene ID" value="ENSPNAG00000001572.2"/>
</dbReference>
<dbReference type="InterPro" id="IPR019523">
    <property type="entry name" value="Prot_Pase1_reg-su15A/B_C"/>
</dbReference>
<gene>
    <name evidence="4" type="primary">PPP1R15B</name>
</gene>
<protein>
    <recommendedName>
        <fullName evidence="3">Protein phosphatase 1 regulatory subunit 15A/B C-terminal domain-containing protein</fullName>
    </recommendedName>
</protein>
<reference evidence="4" key="3">
    <citation type="submission" date="2025-09" db="UniProtKB">
        <authorList>
            <consortium name="Ensembl"/>
        </authorList>
    </citation>
    <scope>IDENTIFICATION</scope>
</reference>
<dbReference type="OrthoDB" id="5976067at2759"/>
<reference evidence="4" key="2">
    <citation type="submission" date="2025-08" db="UniProtKB">
        <authorList>
            <consortium name="Ensembl"/>
        </authorList>
    </citation>
    <scope>IDENTIFICATION</scope>
</reference>
<proteinExistence type="inferred from homology"/>
<evidence type="ECO:0000313" key="5">
    <source>
        <dbReference type="Proteomes" id="UP001501920"/>
    </source>
</evidence>
<dbReference type="RefSeq" id="XP_017566586.1">
    <property type="nucleotide sequence ID" value="XM_017711097.2"/>
</dbReference>
<reference evidence="4 5" key="1">
    <citation type="submission" date="2020-10" db="EMBL/GenBank/DDBJ databases">
        <title>Pygocentrus nattereri (red-bellied piranha) genome, fPygNat1, primary haplotype.</title>
        <authorList>
            <person name="Myers G."/>
            <person name="Meyer A."/>
            <person name="Karagic N."/>
            <person name="Pippel M."/>
            <person name="Winkler S."/>
            <person name="Tracey A."/>
            <person name="Wood J."/>
            <person name="Formenti G."/>
            <person name="Howe K."/>
            <person name="Fedrigo O."/>
            <person name="Jarvis E.D."/>
        </authorList>
    </citation>
    <scope>NUCLEOTIDE SEQUENCE [LARGE SCALE GENOMIC DNA]</scope>
</reference>
<keyword evidence="5" id="KW-1185">Reference proteome</keyword>
<dbReference type="GeneID" id="108435316"/>
<feature type="region of interest" description="Disordered" evidence="2">
    <location>
        <begin position="271"/>
        <end position="315"/>
    </location>
</feature>
<evidence type="ECO:0000256" key="1">
    <source>
        <dbReference type="ARBA" id="ARBA00010161"/>
    </source>
</evidence>
<dbReference type="GO" id="GO:0051246">
    <property type="term" value="P:regulation of protein metabolic process"/>
    <property type="evidence" value="ECO:0007669"/>
    <property type="project" value="UniProtKB-ARBA"/>
</dbReference>
<evidence type="ECO:0000256" key="2">
    <source>
        <dbReference type="SAM" id="MobiDB-lite"/>
    </source>
</evidence>
<dbReference type="Proteomes" id="UP001501920">
    <property type="component" value="Chromosome 7"/>
</dbReference>
<sequence length="495" mass="55420">MEAVAGSPRTAMQRFGHGGMMILPWTKQILAVVWEHFRLLLQVICYSLMAVFQMFRFEVHVRITDDAGEHIQHMSSSSRDAPDGFLLSSLFENNKNGDPFDLDSHSRSVLSSLVNDELCCSLVDDFVSRATECLSDSEELYIGEPCSWKHSWNVLTGSEGAYKDDLCPVSFTACVSSLYQKDFQKQDDLLAGLEQSLSSSSADSSHGPCRQESGGQSSDSEVSWGGSDSSSVEVDKEDSDRLWDLLAKSTDPYHPLHFTACVSSAVIDQQRTQEISSPGQEKHISSACQSSTSLSSDTSEQGSTGTVSSEDEEDSLWKSLSLNDDPYHPLNFRAPLHSRAACRTHERNGNLDHAVGTTDNYKQSLKISRDSADTTCKKPVLPPRRVVSHKCPQLSVEKPSKVPWKRLLKKTAESSMKKEIPMVKRVKFSPVVQVHKMRAWSFALQASRKGPWEEHARDRDRFQRRILETEQAIGYCFNLSHREKLAAYQQNTLTK</sequence>
<dbReference type="AlphaFoldDB" id="A0A3B4DNC8"/>
<feature type="compositionally biased region" description="Low complexity" evidence="2">
    <location>
        <begin position="217"/>
        <end position="232"/>
    </location>
</feature>
<dbReference type="PANTHER" id="PTHR16489:SF11">
    <property type="entry name" value="PROTEIN PHOSPHATASE 1 REGULATORY SUBUNIT 15B"/>
    <property type="match status" value="1"/>
</dbReference>
<feature type="domain" description="Protein phosphatase 1 regulatory subunit 15A/B C-terminal" evidence="3">
    <location>
        <begin position="440"/>
        <end position="485"/>
    </location>
</feature>
<dbReference type="GeneTree" id="ENSGT00940000154404"/>
<organism evidence="4 5">
    <name type="scientific">Pygocentrus nattereri</name>
    <name type="common">Red-bellied piranha</name>
    <dbReference type="NCBI Taxonomy" id="42514"/>
    <lineage>
        <taxon>Eukaryota</taxon>
        <taxon>Metazoa</taxon>
        <taxon>Chordata</taxon>
        <taxon>Craniata</taxon>
        <taxon>Vertebrata</taxon>
        <taxon>Euteleostomi</taxon>
        <taxon>Actinopterygii</taxon>
        <taxon>Neopterygii</taxon>
        <taxon>Teleostei</taxon>
        <taxon>Ostariophysi</taxon>
        <taxon>Characiformes</taxon>
        <taxon>Characoidei</taxon>
        <taxon>Pygocentrus</taxon>
    </lineage>
</organism>